<dbReference type="EMBL" id="CP137734">
    <property type="protein sequence ID" value="WOZ00963.1"/>
    <property type="molecule type" value="Genomic_DNA"/>
</dbReference>
<keyword evidence="1" id="KW-0547">Nucleotide-binding</keyword>
<reference evidence="1" key="1">
    <citation type="submission" date="2023-10" db="EMBL/GenBank/DDBJ databases">
        <title>The genome sequence of Streptomyces violaceoruber CGMCC 4.1801.</title>
        <authorList>
            <person name="Mo P."/>
        </authorList>
    </citation>
    <scope>NUCLEOTIDE SEQUENCE</scope>
    <source>
        <strain evidence="1">CGMCC 4.1801</strain>
    </source>
</reference>
<name>A0ACD4WTS6_STRVN</name>
<keyword evidence="1" id="KW-0067">ATP-binding</keyword>
<protein>
    <submittedName>
        <fullName evidence="1">ATP-binding protein</fullName>
    </submittedName>
</protein>
<dbReference type="Proteomes" id="UP001303608">
    <property type="component" value="Chromosome"/>
</dbReference>
<evidence type="ECO:0000313" key="1">
    <source>
        <dbReference type="EMBL" id="WOZ00963.1"/>
    </source>
</evidence>
<accession>A0ACD4WTS6</accession>
<gene>
    <name evidence="1" type="ORF">R2E43_27350</name>
</gene>
<organism evidence="1 2">
    <name type="scientific">Streptomyces violaceoruber</name>
    <dbReference type="NCBI Taxonomy" id="1935"/>
    <lineage>
        <taxon>Bacteria</taxon>
        <taxon>Bacillati</taxon>
        <taxon>Actinomycetota</taxon>
        <taxon>Actinomycetes</taxon>
        <taxon>Kitasatosporales</taxon>
        <taxon>Streptomycetaceae</taxon>
        <taxon>Streptomyces</taxon>
        <taxon>Streptomyces violaceoruber group</taxon>
    </lineage>
</organism>
<sequence length="624" mass="66770">MTTDNLAQQLTGGPMDADDDPLAYIPDDGPAEDDDKKGRGPSQAAQLVAIARKRYELFMSEDGRPYGVKTDGANIALPLRGKAGLRSQLARIYNDEHKGAVPSQGALSDAMTVLEGVAQDADPRVPHVRVARDGARIVVDLADADGRCVVIRPDGWERVARSPVLFRRSGAMKPLPAPVRDGDGLAKLQALLNTDEDGFRLLVAWLVATFIPDLPHPILTFRGEQGTGKSYSAKMVIGIVDPSGAPKRTAPRDVKSWATQAFNSWALCLDNVSIIPDWLSDALCRAVTGDGIVDRALYTDDDVVVLEFRRVLAMTTIDAGALAGDLAERLLTIELHTIPDRRRREEAELDAAYAEAHASILASLFDLLADVLAVLPDVQLAERPRMADFARVLAAVDKVKGWNTLDSYKATARDAVADVLDGEPFAQAVVALVDRAGADGITLTASELLERVPAPERLPKKWPKDPTRAGGQLKRLAPVLRSIGIEVDDSKRTPDAKRKRLYTLTALAERRYETASAASATDPGTVSDQGKQGGRWGVDASVRNPTGPDAADAAPDATNVAASGVLTLPDQGERQRADAADAADAGMQPLSGPNVGPCVQCRKPTIRYGQHGAPRCPDCRTTTP</sequence>
<proteinExistence type="predicted"/>
<keyword evidence="2" id="KW-1185">Reference proteome</keyword>
<evidence type="ECO:0000313" key="2">
    <source>
        <dbReference type="Proteomes" id="UP001303608"/>
    </source>
</evidence>